<dbReference type="GO" id="GO:0004588">
    <property type="term" value="F:orotate phosphoribosyltransferase activity"/>
    <property type="evidence" value="ECO:0007669"/>
    <property type="project" value="UniProtKB-EC"/>
</dbReference>
<dbReference type="OrthoDB" id="5553476at2759"/>
<dbReference type="InterPro" id="IPR004467">
    <property type="entry name" value="Or_phspho_trans_dom"/>
</dbReference>
<dbReference type="EC" id="2.4.2.10" evidence="5"/>
<dbReference type="InterPro" id="IPR000836">
    <property type="entry name" value="PRTase_dom"/>
</dbReference>
<comment type="similarity">
    <text evidence="3">Belongs to the purine/pyrimidine phosphoribosyltransferase family. PyrE subfamily.</text>
</comment>
<keyword evidence="7" id="KW-0808">Transferase</keyword>
<evidence type="ECO:0000256" key="6">
    <source>
        <dbReference type="ARBA" id="ARBA00022676"/>
    </source>
</evidence>
<evidence type="ECO:0000256" key="2">
    <source>
        <dbReference type="ARBA" id="ARBA00004889"/>
    </source>
</evidence>
<dbReference type="Pfam" id="PF00156">
    <property type="entry name" value="Pribosyltran"/>
    <property type="match status" value="1"/>
</dbReference>
<evidence type="ECO:0000256" key="4">
    <source>
        <dbReference type="ARBA" id="ARBA00011738"/>
    </source>
</evidence>
<evidence type="ECO:0000256" key="3">
    <source>
        <dbReference type="ARBA" id="ARBA00006340"/>
    </source>
</evidence>
<dbReference type="PANTHER" id="PTHR46683">
    <property type="entry name" value="OROTATE PHOSPHORIBOSYLTRANSFERASE 1-RELATED"/>
    <property type="match status" value="1"/>
</dbReference>
<dbReference type="InterPro" id="IPR029057">
    <property type="entry name" value="PRTase-like"/>
</dbReference>
<comment type="pathway">
    <text evidence="2">Pyrimidine metabolism; UMP biosynthesis via de novo pathway; UMP from orotate: step 1/2.</text>
</comment>
<evidence type="ECO:0000256" key="7">
    <source>
        <dbReference type="ARBA" id="ARBA00022679"/>
    </source>
</evidence>
<evidence type="ECO:0000259" key="9">
    <source>
        <dbReference type="Pfam" id="PF00156"/>
    </source>
</evidence>
<dbReference type="PANTHER" id="PTHR46683:SF1">
    <property type="entry name" value="OROTATE PHOSPHORIBOSYLTRANSFERASE 1-RELATED"/>
    <property type="match status" value="1"/>
</dbReference>
<keyword evidence="8" id="KW-0665">Pyrimidine biosynthesis</keyword>
<dbReference type="NCBIfam" id="TIGR00336">
    <property type="entry name" value="pyrE"/>
    <property type="match status" value="1"/>
</dbReference>
<evidence type="ECO:0000313" key="11">
    <source>
        <dbReference type="Proteomes" id="UP000308199"/>
    </source>
</evidence>
<organism evidence="10 11">
    <name type="scientific">Phellinidium pouzarii</name>
    <dbReference type="NCBI Taxonomy" id="167371"/>
    <lineage>
        <taxon>Eukaryota</taxon>
        <taxon>Fungi</taxon>
        <taxon>Dikarya</taxon>
        <taxon>Basidiomycota</taxon>
        <taxon>Agaricomycotina</taxon>
        <taxon>Agaricomycetes</taxon>
        <taxon>Hymenochaetales</taxon>
        <taxon>Hymenochaetaceae</taxon>
        <taxon>Phellinidium</taxon>
    </lineage>
</organism>
<protein>
    <recommendedName>
        <fullName evidence="5">orotate phosphoribosyltransferase</fullName>
        <ecNumber evidence="5">2.4.2.10</ecNumber>
    </recommendedName>
</protein>
<dbReference type="SUPFAM" id="SSF53271">
    <property type="entry name" value="PRTase-like"/>
    <property type="match status" value="1"/>
</dbReference>
<dbReference type="GO" id="GO:0005737">
    <property type="term" value="C:cytoplasm"/>
    <property type="evidence" value="ECO:0007669"/>
    <property type="project" value="TreeGrafter"/>
</dbReference>
<evidence type="ECO:0000313" key="10">
    <source>
        <dbReference type="EMBL" id="THH10627.1"/>
    </source>
</evidence>
<gene>
    <name evidence="10" type="ORF">EW145_g1214</name>
</gene>
<reference evidence="10 11" key="1">
    <citation type="submission" date="2019-02" db="EMBL/GenBank/DDBJ databases">
        <title>Genome sequencing of the rare red list fungi Phellinidium pouzarii.</title>
        <authorList>
            <person name="Buettner E."/>
            <person name="Kellner H."/>
        </authorList>
    </citation>
    <scope>NUCLEOTIDE SEQUENCE [LARGE SCALE GENOMIC DNA]</scope>
    <source>
        <strain evidence="10 11">DSM 108285</strain>
    </source>
</reference>
<accession>A0A4S4LFZ0</accession>
<dbReference type="EMBL" id="SGPK01000031">
    <property type="protein sequence ID" value="THH10627.1"/>
    <property type="molecule type" value="Genomic_DNA"/>
</dbReference>
<keyword evidence="6" id="KW-0328">Glycosyltransferase</keyword>
<proteinExistence type="inferred from homology"/>
<name>A0A4S4LFZ0_9AGAM</name>
<dbReference type="GO" id="GO:0006207">
    <property type="term" value="P:'de novo' pyrimidine nucleobase biosynthetic process"/>
    <property type="evidence" value="ECO:0007669"/>
    <property type="project" value="TreeGrafter"/>
</dbReference>
<evidence type="ECO:0000256" key="1">
    <source>
        <dbReference type="ARBA" id="ARBA00003769"/>
    </source>
</evidence>
<dbReference type="CDD" id="cd06223">
    <property type="entry name" value="PRTases_typeI"/>
    <property type="match status" value="1"/>
</dbReference>
<feature type="domain" description="Phosphoribosyltransferase" evidence="9">
    <location>
        <begin position="50"/>
        <end position="180"/>
    </location>
</feature>
<dbReference type="AlphaFoldDB" id="A0A4S4LFZ0"/>
<dbReference type="UniPathway" id="UPA00070">
    <property type="reaction ID" value="UER00119"/>
</dbReference>
<comment type="function">
    <text evidence="1">Catalyzes the transfer of a ribosyl phosphate group from 5-phosphoribose 1-diphosphate to orotate, leading to the formation of orotidine monophosphate (OMP).</text>
</comment>
<sequence length="222" mass="23873">MSKDELQQYQKDLIEGAMSVGALQFGSFTLKSGRISPYFINAGLLCTGPLISAVAAGFASLIAEQGAAFDVLFGPAYKGIPFAAATALVLHRDYNISVGYAYDRKEVKSHGEGGRMVGADVKGKRVLILDDVMTAGTAVRASIDLIREEGGTVAGVVMLVDREEVTIDGRNTVDDVKAIIGGGAKVSTILRMRDLVTWLENNGQTEVVERMRTYIYQYGVKN</sequence>
<dbReference type="GO" id="GO:0044205">
    <property type="term" value="P:'de novo' UMP biosynthetic process"/>
    <property type="evidence" value="ECO:0007669"/>
    <property type="project" value="UniProtKB-UniPathway"/>
</dbReference>
<dbReference type="GO" id="GO:0046132">
    <property type="term" value="P:pyrimidine ribonucleoside biosynthetic process"/>
    <property type="evidence" value="ECO:0007669"/>
    <property type="project" value="TreeGrafter"/>
</dbReference>
<keyword evidence="11" id="KW-1185">Reference proteome</keyword>
<dbReference type="HAMAP" id="MF_01208">
    <property type="entry name" value="PyrE"/>
    <property type="match status" value="1"/>
</dbReference>
<dbReference type="Gene3D" id="3.40.50.2020">
    <property type="match status" value="1"/>
</dbReference>
<comment type="caution">
    <text evidence="10">The sequence shown here is derived from an EMBL/GenBank/DDBJ whole genome shotgun (WGS) entry which is preliminary data.</text>
</comment>
<comment type="subunit">
    <text evidence="4">Homodimer.</text>
</comment>
<evidence type="ECO:0000256" key="8">
    <source>
        <dbReference type="ARBA" id="ARBA00022975"/>
    </source>
</evidence>
<dbReference type="Proteomes" id="UP000308199">
    <property type="component" value="Unassembled WGS sequence"/>
</dbReference>
<dbReference type="InterPro" id="IPR023031">
    <property type="entry name" value="OPRT"/>
</dbReference>
<evidence type="ECO:0000256" key="5">
    <source>
        <dbReference type="ARBA" id="ARBA00011971"/>
    </source>
</evidence>